<name>A0A159Z224_9RHOB</name>
<dbReference type="InterPro" id="IPR050330">
    <property type="entry name" value="Bact_OuterMem_StrucFunc"/>
</dbReference>
<dbReference type="PATRIC" id="fig|1335048.3.peg.912"/>
<protein>
    <submittedName>
        <fullName evidence="4">OmpA family protein</fullName>
    </submittedName>
</protein>
<evidence type="ECO:0000313" key="4">
    <source>
        <dbReference type="EMBL" id="AMY68138.1"/>
    </source>
</evidence>
<evidence type="ECO:0000256" key="2">
    <source>
        <dbReference type="SAM" id="SignalP"/>
    </source>
</evidence>
<feature type="domain" description="OmpA-like" evidence="3">
    <location>
        <begin position="72"/>
        <end position="182"/>
    </location>
</feature>
<gene>
    <name evidence="4" type="ORF">AKL17_0879</name>
</gene>
<dbReference type="InterPro" id="IPR036737">
    <property type="entry name" value="OmpA-like_sf"/>
</dbReference>
<dbReference type="PANTHER" id="PTHR30329:SF21">
    <property type="entry name" value="LIPOPROTEIN YIAD-RELATED"/>
    <property type="match status" value="1"/>
</dbReference>
<dbReference type="GO" id="GO:0016020">
    <property type="term" value="C:membrane"/>
    <property type="evidence" value="ECO:0007669"/>
    <property type="project" value="UniProtKB-UniRule"/>
</dbReference>
<keyword evidence="2" id="KW-0732">Signal</keyword>
<dbReference type="EMBL" id="CP012661">
    <property type="protein sequence ID" value="AMY68138.1"/>
    <property type="molecule type" value="Genomic_DNA"/>
</dbReference>
<dbReference type="PROSITE" id="PS51123">
    <property type="entry name" value="OMPA_2"/>
    <property type="match status" value="1"/>
</dbReference>
<dbReference type="CDD" id="cd07185">
    <property type="entry name" value="OmpA_C-like"/>
    <property type="match status" value="1"/>
</dbReference>
<keyword evidence="1" id="KW-0472">Membrane</keyword>
<sequence>MVKGIMRVVAVAVVGFALATGAVLAQEVVTAERYAPTIWVDPDGCEHWVMDDGWEGYMDARIDSRGLPVCNRGEACGVMPSDQLFATGSATISPGGRQQLESFFAKNKAAGYVIAGHTDSRGSDGYNMNLSQRRAQSVAAVAGGVGARVVDITWFGERQPKASNGTASGMQQNRRVEIFCIR</sequence>
<dbReference type="Pfam" id="PF00691">
    <property type="entry name" value="OmpA"/>
    <property type="match status" value="1"/>
</dbReference>
<dbReference type="Proteomes" id="UP000076128">
    <property type="component" value="Chromosome"/>
</dbReference>
<dbReference type="OrthoDB" id="9782229at2"/>
<evidence type="ECO:0000259" key="3">
    <source>
        <dbReference type="PROSITE" id="PS51123"/>
    </source>
</evidence>
<organism evidence="4 5">
    <name type="scientific">Frigidibacter mobilis</name>
    <dbReference type="NCBI Taxonomy" id="1335048"/>
    <lineage>
        <taxon>Bacteria</taxon>
        <taxon>Pseudomonadati</taxon>
        <taxon>Pseudomonadota</taxon>
        <taxon>Alphaproteobacteria</taxon>
        <taxon>Rhodobacterales</taxon>
        <taxon>Paracoccaceae</taxon>
        <taxon>Frigidibacter</taxon>
    </lineage>
</organism>
<dbReference type="SUPFAM" id="SSF103088">
    <property type="entry name" value="OmpA-like"/>
    <property type="match status" value="1"/>
</dbReference>
<feature type="chain" id="PRO_5007811981" evidence="2">
    <location>
        <begin position="26"/>
        <end position="182"/>
    </location>
</feature>
<reference evidence="4 5" key="1">
    <citation type="submission" date="2015-09" db="EMBL/GenBank/DDBJ databases">
        <title>Complete genome sequence of Defluviimonas alba cai42t isolated from an oilfield in Xinjiang.</title>
        <authorList>
            <person name="Geng S."/>
            <person name="Pan X."/>
            <person name="Wu X."/>
        </authorList>
    </citation>
    <scope>NUCLEOTIDE SEQUENCE [LARGE SCALE GENOMIC DNA]</scope>
    <source>
        <strain evidence="5">cai42</strain>
    </source>
</reference>
<accession>A0A159Z224</accession>
<keyword evidence="5" id="KW-1185">Reference proteome</keyword>
<dbReference type="Gene3D" id="3.30.1330.60">
    <property type="entry name" value="OmpA-like domain"/>
    <property type="match status" value="1"/>
</dbReference>
<proteinExistence type="predicted"/>
<feature type="signal peptide" evidence="2">
    <location>
        <begin position="1"/>
        <end position="25"/>
    </location>
</feature>
<dbReference type="PANTHER" id="PTHR30329">
    <property type="entry name" value="STATOR ELEMENT OF FLAGELLAR MOTOR COMPLEX"/>
    <property type="match status" value="1"/>
</dbReference>
<dbReference type="STRING" id="1335048.AKL17_0879"/>
<dbReference type="KEGG" id="daa:AKL17_0879"/>
<evidence type="ECO:0000313" key="5">
    <source>
        <dbReference type="Proteomes" id="UP000076128"/>
    </source>
</evidence>
<dbReference type="InterPro" id="IPR006665">
    <property type="entry name" value="OmpA-like"/>
</dbReference>
<dbReference type="AlphaFoldDB" id="A0A159Z224"/>
<evidence type="ECO:0000256" key="1">
    <source>
        <dbReference type="PROSITE-ProRule" id="PRU00473"/>
    </source>
</evidence>